<evidence type="ECO:0000313" key="7">
    <source>
        <dbReference type="Proteomes" id="UP000326857"/>
    </source>
</evidence>
<dbReference type="Pfam" id="PF00109">
    <property type="entry name" value="ketoacyl-synt"/>
    <property type="match status" value="1"/>
</dbReference>
<dbReference type="SUPFAM" id="SSF53901">
    <property type="entry name" value="Thiolase-like"/>
    <property type="match status" value="1"/>
</dbReference>
<dbReference type="PANTHER" id="PTHR43775:SF37">
    <property type="entry name" value="SI:DKEY-61P9.11"/>
    <property type="match status" value="1"/>
</dbReference>
<dbReference type="RefSeq" id="WP_151992145.1">
    <property type="nucleotide sequence ID" value="NZ_LR701528.1"/>
</dbReference>
<dbReference type="InterPro" id="IPR020841">
    <property type="entry name" value="PKS_Beta-ketoAc_synthase_dom"/>
</dbReference>
<dbReference type="PROSITE" id="PS52004">
    <property type="entry name" value="KS3_2"/>
    <property type="match status" value="1"/>
</dbReference>
<keyword evidence="3" id="KW-0808">Transferase</keyword>
<gene>
    <name evidence="6" type="ORF">SPHINGO391_530064</name>
</gene>
<dbReference type="GO" id="GO:0031177">
    <property type="term" value="F:phosphopantetheine binding"/>
    <property type="evidence" value="ECO:0007669"/>
    <property type="project" value="InterPro"/>
</dbReference>
<dbReference type="InterPro" id="IPR014030">
    <property type="entry name" value="Ketoacyl_synth_N"/>
</dbReference>
<dbReference type="InterPro" id="IPR014031">
    <property type="entry name" value="Ketoacyl_synth_C"/>
</dbReference>
<dbReference type="Proteomes" id="UP000326857">
    <property type="component" value="Unassembled WGS sequence"/>
</dbReference>
<dbReference type="CDD" id="cd00833">
    <property type="entry name" value="PKS"/>
    <property type="match status" value="1"/>
</dbReference>
<dbReference type="SMART" id="SM00823">
    <property type="entry name" value="PKS_PP"/>
    <property type="match status" value="1"/>
</dbReference>
<protein>
    <submittedName>
        <fullName evidence="6">Uncharacterized protein</fullName>
    </submittedName>
</protein>
<evidence type="ECO:0000313" key="6">
    <source>
        <dbReference type="EMBL" id="VVT32035.1"/>
    </source>
</evidence>
<evidence type="ECO:0000256" key="1">
    <source>
        <dbReference type="ARBA" id="ARBA00022450"/>
    </source>
</evidence>
<evidence type="ECO:0000256" key="2">
    <source>
        <dbReference type="ARBA" id="ARBA00022553"/>
    </source>
</evidence>
<sequence>MYYRQVSDEVRAVPADGDSIAIVGMACRYPGGCDDPAGLWQLLERGGSAVRPVPAGRWPETPIATKDAVGRFGGFLDASFPEHFDAAFFDMSPAEARALDPQQRLLLEVGWRALEAAGIVADPEAGRDIGVFVAISTADHQGRGLWHPGAGTDSFTATGASFAAAAGRLSYSFGLTGPSLAVDTACSSSLVALHLARQAIRNGECEAALVLGVNALLRPNLFACLEAMNLLAPDGVCRAFDAAASGYVRAEGAGALVLKPLDAARRDANAVLALYRGSAINQDGRTATLTAPSSVAQSRVIARALRDAGLNADDIDYVEAHGTGTPLGDAIELKALTESYAKTRDPATPLLIGSIKTNIGHLEAGAGLAGVIKSVLALEKGVVPGHPHLDAPTPHVDWATVAMRVPSATMDWPARDRPRRAGVSSFGFSGTNAHIILEQAPPAPSRDAAGMAGVVILPLSARTPAALSAMAITLADWLEAAPRTLVDAAFTLGVGRTGFPHRWAVIGDDVAAIVTTLREGATQSRVQSGEDRAPLEGRLRALALAWEAGDAVDWRRLYQPLGARFVAMPGHPLDPQRHWIDLPGETVRAPMVERQPGDGPAGLPDRIDDWRALVRDHARTVLGGSPALDDDVPLQEQGFTSLLGVELRRQLERATGRTLPVGLLYDYPTLARIAGLLAGEARPAATRRAFVAPPAEPDRDFEFLDALSADDLAALIDREVDRL</sequence>
<dbReference type="SUPFAM" id="SSF47336">
    <property type="entry name" value="ACP-like"/>
    <property type="match status" value="1"/>
</dbReference>
<dbReference type="GO" id="GO:0004312">
    <property type="term" value="F:fatty acid synthase activity"/>
    <property type="evidence" value="ECO:0007669"/>
    <property type="project" value="TreeGrafter"/>
</dbReference>
<dbReference type="EMBL" id="CABVLI010000049">
    <property type="protein sequence ID" value="VVT32035.1"/>
    <property type="molecule type" value="Genomic_DNA"/>
</dbReference>
<dbReference type="Pfam" id="PF02801">
    <property type="entry name" value="Ketoacyl-synt_C"/>
    <property type="match status" value="1"/>
</dbReference>
<organism evidence="6 7">
    <name type="scientific">Sphingomonas aurantiaca</name>
    <dbReference type="NCBI Taxonomy" id="185949"/>
    <lineage>
        <taxon>Bacteria</taxon>
        <taxon>Pseudomonadati</taxon>
        <taxon>Pseudomonadota</taxon>
        <taxon>Alphaproteobacteria</taxon>
        <taxon>Sphingomonadales</taxon>
        <taxon>Sphingomonadaceae</taxon>
        <taxon>Sphingomonas</taxon>
    </lineage>
</organism>
<evidence type="ECO:0000259" key="4">
    <source>
        <dbReference type="PROSITE" id="PS50075"/>
    </source>
</evidence>
<feature type="domain" description="Carrier" evidence="4">
    <location>
        <begin position="604"/>
        <end position="681"/>
    </location>
</feature>
<dbReference type="GO" id="GO:0004315">
    <property type="term" value="F:3-oxoacyl-[acyl-carrier-protein] synthase activity"/>
    <property type="evidence" value="ECO:0007669"/>
    <property type="project" value="InterPro"/>
</dbReference>
<dbReference type="Pfam" id="PF00550">
    <property type="entry name" value="PP-binding"/>
    <property type="match status" value="1"/>
</dbReference>
<accession>A0A5E8ALN5</accession>
<dbReference type="InterPro" id="IPR032821">
    <property type="entry name" value="PKS_assoc"/>
</dbReference>
<dbReference type="PROSITE" id="PS00606">
    <property type="entry name" value="KS3_1"/>
    <property type="match status" value="1"/>
</dbReference>
<dbReference type="Gene3D" id="3.40.47.10">
    <property type="match status" value="1"/>
</dbReference>
<dbReference type="InterPro" id="IPR036736">
    <property type="entry name" value="ACP-like_sf"/>
</dbReference>
<keyword evidence="2" id="KW-0597">Phosphoprotein</keyword>
<name>A0A5E8ALN5_9SPHN</name>
<dbReference type="PROSITE" id="PS50075">
    <property type="entry name" value="CARRIER"/>
    <property type="match status" value="1"/>
</dbReference>
<dbReference type="Gene3D" id="1.10.1200.10">
    <property type="entry name" value="ACP-like"/>
    <property type="match status" value="1"/>
</dbReference>
<dbReference type="PANTHER" id="PTHR43775">
    <property type="entry name" value="FATTY ACID SYNTHASE"/>
    <property type="match status" value="1"/>
</dbReference>
<dbReference type="InterPro" id="IPR050091">
    <property type="entry name" value="PKS_NRPS_Biosynth_Enz"/>
</dbReference>
<dbReference type="InterPro" id="IPR018201">
    <property type="entry name" value="Ketoacyl_synth_AS"/>
</dbReference>
<dbReference type="AlphaFoldDB" id="A0A5E8ALN5"/>
<keyword evidence="1" id="KW-0596">Phosphopantetheine</keyword>
<evidence type="ECO:0000259" key="5">
    <source>
        <dbReference type="PROSITE" id="PS52004"/>
    </source>
</evidence>
<dbReference type="SMART" id="SM00825">
    <property type="entry name" value="PKS_KS"/>
    <property type="match status" value="1"/>
</dbReference>
<dbReference type="Gene3D" id="3.30.70.3290">
    <property type="match status" value="1"/>
</dbReference>
<feature type="domain" description="Ketosynthase family 3 (KS3)" evidence="5">
    <location>
        <begin position="17"/>
        <end position="439"/>
    </location>
</feature>
<dbReference type="InterPro" id="IPR016039">
    <property type="entry name" value="Thiolase-like"/>
</dbReference>
<dbReference type="InterPro" id="IPR009081">
    <property type="entry name" value="PP-bd_ACP"/>
</dbReference>
<evidence type="ECO:0000256" key="3">
    <source>
        <dbReference type="ARBA" id="ARBA00022679"/>
    </source>
</evidence>
<dbReference type="Pfam" id="PF16197">
    <property type="entry name" value="KAsynt_C_assoc"/>
    <property type="match status" value="1"/>
</dbReference>
<proteinExistence type="predicted"/>
<dbReference type="GO" id="GO:0006633">
    <property type="term" value="P:fatty acid biosynthetic process"/>
    <property type="evidence" value="ECO:0007669"/>
    <property type="project" value="InterPro"/>
</dbReference>
<reference evidence="6 7" key="1">
    <citation type="submission" date="2019-09" db="EMBL/GenBank/DDBJ databases">
        <authorList>
            <person name="Dittami M. S."/>
        </authorList>
    </citation>
    <scope>NUCLEOTIDE SEQUENCE [LARGE SCALE GENOMIC DNA]</scope>
    <source>
        <strain evidence="6">SPHINGO391</strain>
    </source>
</reference>
<dbReference type="InterPro" id="IPR020806">
    <property type="entry name" value="PKS_PP-bd"/>
</dbReference>